<evidence type="ECO:0000313" key="2">
    <source>
        <dbReference type="Proteomes" id="UP000501058"/>
    </source>
</evidence>
<keyword evidence="2" id="KW-1185">Reference proteome</keyword>
<accession>A0A6G7Y5A3</accession>
<dbReference type="Pfam" id="PF01744">
    <property type="entry name" value="GLTT"/>
    <property type="match status" value="1"/>
</dbReference>
<dbReference type="AlphaFoldDB" id="A0A6G7Y5A3"/>
<dbReference type="KEGG" id="prv:G7070_05900"/>
<dbReference type="InterPro" id="IPR008164">
    <property type="entry name" value="XGLTT_rpt"/>
</dbReference>
<organism evidence="1 2">
    <name type="scientific">Propioniciclava coleopterorum</name>
    <dbReference type="NCBI Taxonomy" id="2714937"/>
    <lineage>
        <taxon>Bacteria</taxon>
        <taxon>Bacillati</taxon>
        <taxon>Actinomycetota</taxon>
        <taxon>Actinomycetes</taxon>
        <taxon>Propionibacteriales</taxon>
        <taxon>Propionibacteriaceae</taxon>
        <taxon>Propioniciclava</taxon>
    </lineage>
</organism>
<dbReference type="EMBL" id="CP049865">
    <property type="protein sequence ID" value="QIK71889.1"/>
    <property type="molecule type" value="Genomic_DNA"/>
</dbReference>
<dbReference type="Proteomes" id="UP000501058">
    <property type="component" value="Chromosome"/>
</dbReference>
<evidence type="ECO:0000313" key="1">
    <source>
        <dbReference type="EMBL" id="QIK71889.1"/>
    </source>
</evidence>
<protein>
    <submittedName>
        <fullName evidence="1">Uncharacterized protein</fullName>
    </submittedName>
</protein>
<gene>
    <name evidence="1" type="ORF">G7070_05900</name>
</gene>
<name>A0A6G7Y5A3_9ACTN</name>
<sequence>MAYVHGLVTHGLVTHGLVSVGLRDEEAYLGGRAPRSILFAW</sequence>
<reference evidence="1 2" key="1">
    <citation type="submission" date="2020-03" db="EMBL/GenBank/DDBJ databases">
        <title>Propioniciclava sp. nov., isolated from Hydrophilus acuminatus.</title>
        <authorList>
            <person name="Hyun D.-W."/>
            <person name="Bae J.-W."/>
        </authorList>
    </citation>
    <scope>NUCLEOTIDE SEQUENCE [LARGE SCALE GENOMIC DNA]</scope>
    <source>
        <strain evidence="1 2">HDW11</strain>
    </source>
</reference>
<proteinExistence type="predicted"/>